<dbReference type="Proteomes" id="UP000798488">
    <property type="component" value="Unassembled WGS sequence"/>
</dbReference>
<name>A0A9D2WSC6_9FIRM</name>
<proteinExistence type="predicted"/>
<keyword evidence="2" id="KW-1185">Reference proteome</keyword>
<evidence type="ECO:0000313" key="1">
    <source>
        <dbReference type="EMBL" id="KAF1086468.1"/>
    </source>
</evidence>
<dbReference type="RefSeq" id="WP_161820625.1">
    <property type="nucleotide sequence ID" value="NZ_LSRS01000001.1"/>
</dbReference>
<organism evidence="1 2">
    <name type="scientific">Sporotomaculum syntrophicum</name>
    <dbReference type="NCBI Taxonomy" id="182264"/>
    <lineage>
        <taxon>Bacteria</taxon>
        <taxon>Bacillati</taxon>
        <taxon>Bacillota</taxon>
        <taxon>Clostridia</taxon>
        <taxon>Eubacteriales</taxon>
        <taxon>Desulfallaceae</taxon>
        <taxon>Sporotomaculum</taxon>
    </lineage>
</organism>
<dbReference type="InterPro" id="IPR021525">
    <property type="entry name" value="DUF3189"/>
</dbReference>
<dbReference type="AlphaFoldDB" id="A0A9D2WSC6"/>
<gene>
    <name evidence="1" type="ORF">SPSYN_00187</name>
</gene>
<evidence type="ECO:0000313" key="2">
    <source>
        <dbReference type="Proteomes" id="UP000798488"/>
    </source>
</evidence>
<dbReference type="Pfam" id="PF11385">
    <property type="entry name" value="DUF3189"/>
    <property type="match status" value="1"/>
</dbReference>
<reference evidence="1" key="1">
    <citation type="submission" date="2016-02" db="EMBL/GenBank/DDBJ databases">
        <title>Draft Genome Sequence of Sporotomaculum syntrophicum Strain FB, a Syntrophic Benzoate Degrader.</title>
        <authorList>
            <person name="Nobu M.K."/>
            <person name="Narihiro T."/>
            <person name="Qiu Y.-L."/>
            <person name="Ohashi A."/>
            <person name="Liu W.-T."/>
            <person name="Yuji S."/>
        </authorList>
    </citation>
    <scope>NUCLEOTIDE SEQUENCE</scope>
    <source>
        <strain evidence="1">FB</strain>
    </source>
</reference>
<sequence length="141" mass="15711">MKKLIFYNDTGFPYAALAAAIRSGVLPAHRPPTSNELEQVLAQTGLGRGDASVYNLGQSKQGDSCLALWARGNGDMIGRVIKSFLALMRVDNYELVHIKCRKNLLVKTGVVLTRIPGLRYLGLMLVYRHILKIYRELKPIV</sequence>
<dbReference type="OrthoDB" id="1807295at2"/>
<comment type="caution">
    <text evidence="1">The sequence shown here is derived from an EMBL/GenBank/DDBJ whole genome shotgun (WGS) entry which is preliminary data.</text>
</comment>
<accession>A0A9D2WSC6</accession>
<dbReference type="EMBL" id="LSRS01000001">
    <property type="protein sequence ID" value="KAF1086468.1"/>
    <property type="molecule type" value="Genomic_DNA"/>
</dbReference>
<protein>
    <submittedName>
        <fullName evidence="1">Uncharacterized protein</fullName>
    </submittedName>
</protein>